<dbReference type="EMBL" id="QBKQ01000004">
    <property type="protein sequence ID" value="PTX41723.1"/>
    <property type="molecule type" value="Genomic_DNA"/>
</dbReference>
<sequence length="131" mass="15660">MKRITILAMLFAFISMGAIAQVKEKHHESHNIKENIDTEAHAMMYADKVTTRLNLSLEQKEKIQEAQMKRLQHEKEMMAEMMHDTGEMGEMKKKKMHAYEDEFMADMKNILTPAQYQKWLTMHEREKKMHY</sequence>
<accession>A0A2T6AD32</accession>
<evidence type="ECO:0000256" key="1">
    <source>
        <dbReference type="SAM" id="SignalP"/>
    </source>
</evidence>
<feature type="signal peptide" evidence="1">
    <location>
        <begin position="1"/>
        <end position="20"/>
    </location>
</feature>
<comment type="caution">
    <text evidence="2">The sequence shown here is derived from an EMBL/GenBank/DDBJ whole genome shotgun (WGS) entry which is preliminary data.</text>
</comment>
<dbReference type="OrthoDB" id="956918at2"/>
<proteinExistence type="predicted"/>
<dbReference type="Proteomes" id="UP000244174">
    <property type="component" value="Unassembled WGS sequence"/>
</dbReference>
<dbReference type="RefSeq" id="WP_146167233.1">
    <property type="nucleotide sequence ID" value="NZ_QBKQ01000004.1"/>
</dbReference>
<keyword evidence="1" id="KW-0732">Signal</keyword>
<name>A0A2T6AD32_9FLAO</name>
<dbReference type="AlphaFoldDB" id="A0A2T6AD32"/>
<protein>
    <recommendedName>
        <fullName evidence="4">LTXXQ motif family protein</fullName>
    </recommendedName>
</protein>
<evidence type="ECO:0000313" key="2">
    <source>
        <dbReference type="EMBL" id="PTX41723.1"/>
    </source>
</evidence>
<keyword evidence="3" id="KW-1185">Reference proteome</keyword>
<organism evidence="2 3">
    <name type="scientific">Christiangramia gaetbulicola</name>
    <dbReference type="NCBI Taxonomy" id="703340"/>
    <lineage>
        <taxon>Bacteria</taxon>
        <taxon>Pseudomonadati</taxon>
        <taxon>Bacteroidota</taxon>
        <taxon>Flavobacteriia</taxon>
        <taxon>Flavobacteriales</taxon>
        <taxon>Flavobacteriaceae</taxon>
        <taxon>Christiangramia</taxon>
    </lineage>
</organism>
<evidence type="ECO:0008006" key="4">
    <source>
        <dbReference type="Google" id="ProtNLM"/>
    </source>
</evidence>
<reference evidence="2 3" key="1">
    <citation type="submission" date="2018-04" db="EMBL/GenBank/DDBJ databases">
        <title>Genomic Encyclopedia of Archaeal and Bacterial Type Strains, Phase II (KMG-II): from individual species to whole genera.</title>
        <authorList>
            <person name="Goeker M."/>
        </authorList>
    </citation>
    <scope>NUCLEOTIDE SEQUENCE [LARGE SCALE GENOMIC DNA]</scope>
    <source>
        <strain evidence="2 3">DSM 23082</strain>
    </source>
</reference>
<feature type="chain" id="PRO_5015489011" description="LTXXQ motif family protein" evidence="1">
    <location>
        <begin position="21"/>
        <end position="131"/>
    </location>
</feature>
<gene>
    <name evidence="2" type="ORF">C8P64_3223</name>
</gene>
<evidence type="ECO:0000313" key="3">
    <source>
        <dbReference type="Proteomes" id="UP000244174"/>
    </source>
</evidence>